<evidence type="ECO:0000313" key="2">
    <source>
        <dbReference type="Proteomes" id="UP000054166"/>
    </source>
</evidence>
<dbReference type="HOGENOM" id="CLU_3069483_0_0_1"/>
<dbReference type="AlphaFoldDB" id="A0A0C3GG04"/>
<gene>
    <name evidence="1" type="ORF">PILCRDRAFT_812406</name>
</gene>
<organism evidence="1 2">
    <name type="scientific">Piloderma croceum (strain F 1598)</name>
    <dbReference type="NCBI Taxonomy" id="765440"/>
    <lineage>
        <taxon>Eukaryota</taxon>
        <taxon>Fungi</taxon>
        <taxon>Dikarya</taxon>
        <taxon>Basidiomycota</taxon>
        <taxon>Agaricomycotina</taxon>
        <taxon>Agaricomycetes</taxon>
        <taxon>Agaricomycetidae</taxon>
        <taxon>Atheliales</taxon>
        <taxon>Atheliaceae</taxon>
        <taxon>Piloderma</taxon>
    </lineage>
</organism>
<accession>A0A0C3GG04</accession>
<dbReference type="Proteomes" id="UP000054166">
    <property type="component" value="Unassembled WGS sequence"/>
</dbReference>
<sequence>MAKPSGNLFRGRQSLCNLDSGKVHAEKRGPSHGINRLRVYGAAQPVLEIRSRY</sequence>
<dbReference type="InParanoid" id="A0A0C3GG04"/>
<proteinExistence type="predicted"/>
<reference evidence="1 2" key="1">
    <citation type="submission" date="2014-04" db="EMBL/GenBank/DDBJ databases">
        <authorList>
            <consortium name="DOE Joint Genome Institute"/>
            <person name="Kuo A."/>
            <person name="Tarkka M."/>
            <person name="Buscot F."/>
            <person name="Kohler A."/>
            <person name="Nagy L.G."/>
            <person name="Floudas D."/>
            <person name="Copeland A."/>
            <person name="Barry K.W."/>
            <person name="Cichocki N."/>
            <person name="Veneault-Fourrey C."/>
            <person name="LaButti K."/>
            <person name="Lindquist E.A."/>
            <person name="Lipzen A."/>
            <person name="Lundell T."/>
            <person name="Morin E."/>
            <person name="Murat C."/>
            <person name="Sun H."/>
            <person name="Tunlid A."/>
            <person name="Henrissat B."/>
            <person name="Grigoriev I.V."/>
            <person name="Hibbett D.S."/>
            <person name="Martin F."/>
            <person name="Nordberg H.P."/>
            <person name="Cantor M.N."/>
            <person name="Hua S.X."/>
        </authorList>
    </citation>
    <scope>NUCLEOTIDE SEQUENCE [LARGE SCALE GENOMIC DNA]</scope>
    <source>
        <strain evidence="1 2">F 1598</strain>
    </source>
</reference>
<dbReference type="EMBL" id="KN832974">
    <property type="protein sequence ID" value="KIM89576.1"/>
    <property type="molecule type" value="Genomic_DNA"/>
</dbReference>
<reference evidence="2" key="2">
    <citation type="submission" date="2015-01" db="EMBL/GenBank/DDBJ databases">
        <title>Evolutionary Origins and Diversification of the Mycorrhizal Mutualists.</title>
        <authorList>
            <consortium name="DOE Joint Genome Institute"/>
            <consortium name="Mycorrhizal Genomics Consortium"/>
            <person name="Kohler A."/>
            <person name="Kuo A."/>
            <person name="Nagy L.G."/>
            <person name="Floudas D."/>
            <person name="Copeland A."/>
            <person name="Barry K.W."/>
            <person name="Cichocki N."/>
            <person name="Veneault-Fourrey C."/>
            <person name="LaButti K."/>
            <person name="Lindquist E.A."/>
            <person name="Lipzen A."/>
            <person name="Lundell T."/>
            <person name="Morin E."/>
            <person name="Murat C."/>
            <person name="Riley R."/>
            <person name="Ohm R."/>
            <person name="Sun H."/>
            <person name="Tunlid A."/>
            <person name="Henrissat B."/>
            <person name="Grigoriev I.V."/>
            <person name="Hibbett D.S."/>
            <person name="Martin F."/>
        </authorList>
    </citation>
    <scope>NUCLEOTIDE SEQUENCE [LARGE SCALE GENOMIC DNA]</scope>
    <source>
        <strain evidence="2">F 1598</strain>
    </source>
</reference>
<keyword evidence="2" id="KW-1185">Reference proteome</keyword>
<evidence type="ECO:0000313" key="1">
    <source>
        <dbReference type="EMBL" id="KIM89576.1"/>
    </source>
</evidence>
<protein>
    <submittedName>
        <fullName evidence="1">Uncharacterized protein</fullName>
    </submittedName>
</protein>
<name>A0A0C3GG04_PILCF</name>